<dbReference type="Proteomes" id="UP001321582">
    <property type="component" value="Chromosome"/>
</dbReference>
<dbReference type="PROSITE" id="PS01127">
    <property type="entry name" value="EF_TS_2"/>
    <property type="match status" value="1"/>
</dbReference>
<dbReference type="InterPro" id="IPR018101">
    <property type="entry name" value="Transl_elong_Ts_CS"/>
</dbReference>
<dbReference type="NCBIfam" id="TIGR00116">
    <property type="entry name" value="tsf"/>
    <property type="match status" value="1"/>
</dbReference>
<dbReference type="Gene3D" id="3.30.479.20">
    <property type="entry name" value="Elongation factor Ts, dimerisation domain"/>
    <property type="match status" value="2"/>
</dbReference>
<evidence type="ECO:0000256" key="1">
    <source>
        <dbReference type="ARBA" id="ARBA00005532"/>
    </source>
</evidence>
<dbReference type="AlphaFoldDB" id="A0AAU9DUK9"/>
<keyword evidence="3 5" id="KW-0251">Elongation factor</keyword>
<dbReference type="InterPro" id="IPR009060">
    <property type="entry name" value="UBA-like_sf"/>
</dbReference>
<protein>
    <recommendedName>
        <fullName evidence="2 5">Elongation factor Ts</fullName>
        <shortName evidence="5">EF-Ts</shortName>
    </recommendedName>
</protein>
<evidence type="ECO:0000256" key="7">
    <source>
        <dbReference type="RuleBase" id="RU000643"/>
    </source>
</evidence>
<evidence type="ECO:0000256" key="3">
    <source>
        <dbReference type="ARBA" id="ARBA00022768"/>
    </source>
</evidence>
<dbReference type="FunFam" id="1.10.8.10:FF:000001">
    <property type="entry name" value="Elongation factor Ts"/>
    <property type="match status" value="1"/>
</dbReference>
<dbReference type="PANTHER" id="PTHR11741:SF0">
    <property type="entry name" value="ELONGATION FACTOR TS, MITOCHONDRIAL"/>
    <property type="match status" value="1"/>
</dbReference>
<dbReference type="GO" id="GO:0005737">
    <property type="term" value="C:cytoplasm"/>
    <property type="evidence" value="ECO:0007669"/>
    <property type="project" value="UniProtKB-SubCell"/>
</dbReference>
<dbReference type="KEGG" id="haby:HLVA_02350"/>
<comment type="subcellular location">
    <subcellularLocation>
        <location evidence="5 7">Cytoplasm</location>
    </subcellularLocation>
</comment>
<comment type="similarity">
    <text evidence="1 5 6">Belongs to the EF-Ts family.</text>
</comment>
<dbReference type="RefSeq" id="WP_307904613.1">
    <property type="nucleotide sequence ID" value="NZ_AP027059.1"/>
</dbReference>
<dbReference type="HAMAP" id="MF_00050">
    <property type="entry name" value="EF_Ts"/>
    <property type="match status" value="1"/>
</dbReference>
<organism evidence="9 10">
    <name type="scientific">Haliovirga abyssi</name>
    <dbReference type="NCBI Taxonomy" id="2996794"/>
    <lineage>
        <taxon>Bacteria</taxon>
        <taxon>Fusobacteriati</taxon>
        <taxon>Fusobacteriota</taxon>
        <taxon>Fusobacteriia</taxon>
        <taxon>Fusobacteriales</taxon>
        <taxon>Haliovirgaceae</taxon>
        <taxon>Haliovirga</taxon>
    </lineage>
</organism>
<keyword evidence="5" id="KW-0963">Cytoplasm</keyword>
<dbReference type="InterPro" id="IPR014039">
    <property type="entry name" value="Transl_elong_EFTs/EF1B_dimer"/>
</dbReference>
<evidence type="ECO:0000256" key="4">
    <source>
        <dbReference type="ARBA" id="ARBA00022917"/>
    </source>
</evidence>
<sequence>MKVTAAMVKNLREKTGAGMLDCKKALVETEGDVEKAIDFLRKKGIAKAVKKSGRVAAEGIVVSAVSEDLKSGVILEFNSETDFVAKNDEFKGLANDIANIVLVNDFSNVEELKAADLNGKTVEVRVHELIAKIGENMNIRRFKKVVSTEGFVSTYIHLGGKIGVILNLKGEATEEAKVASKDVAMHIAAMSPRFLAQTEVTEEVLDREKDIARVQLEKEGKPANIIEKILIGKMRKFYEENCLLNQKFVKDPDTTIEKYIKGKFEIVSFDRFLLGEGIEKEEVDFAEEVKRQVEGK</sequence>
<evidence type="ECO:0000313" key="9">
    <source>
        <dbReference type="EMBL" id="BDU49666.1"/>
    </source>
</evidence>
<dbReference type="PANTHER" id="PTHR11741">
    <property type="entry name" value="ELONGATION FACTOR TS"/>
    <property type="match status" value="1"/>
</dbReference>
<accession>A0AAU9DUK9</accession>
<dbReference type="SUPFAM" id="SSF54713">
    <property type="entry name" value="Elongation factor Ts (EF-Ts), dimerisation domain"/>
    <property type="match status" value="2"/>
</dbReference>
<dbReference type="SUPFAM" id="SSF46934">
    <property type="entry name" value="UBA-like"/>
    <property type="match status" value="1"/>
</dbReference>
<gene>
    <name evidence="5 9" type="primary">tsf</name>
    <name evidence="9" type="ORF">HLVA_02350</name>
</gene>
<dbReference type="InterPro" id="IPR001816">
    <property type="entry name" value="Transl_elong_EFTs/EF1B"/>
</dbReference>
<feature type="domain" description="Translation elongation factor EFTs/EF1B dimerisation" evidence="8">
    <location>
        <begin position="72"/>
        <end position="276"/>
    </location>
</feature>
<proteinExistence type="inferred from homology"/>
<evidence type="ECO:0000313" key="10">
    <source>
        <dbReference type="Proteomes" id="UP001321582"/>
    </source>
</evidence>
<dbReference type="FunFam" id="1.10.286.20:FF:000001">
    <property type="entry name" value="Elongation factor Ts"/>
    <property type="match status" value="1"/>
</dbReference>
<dbReference type="Gene3D" id="1.10.8.10">
    <property type="entry name" value="DNA helicase RuvA subunit, C-terminal domain"/>
    <property type="match status" value="1"/>
</dbReference>
<dbReference type="Gene3D" id="1.10.286.20">
    <property type="match status" value="1"/>
</dbReference>
<evidence type="ECO:0000259" key="8">
    <source>
        <dbReference type="Pfam" id="PF00889"/>
    </source>
</evidence>
<keyword evidence="4 5" id="KW-0648">Protein biosynthesis</keyword>
<dbReference type="InterPro" id="IPR036402">
    <property type="entry name" value="EF-Ts_dimer_sf"/>
</dbReference>
<name>A0AAU9DUK9_9FUSO</name>
<dbReference type="Pfam" id="PF00889">
    <property type="entry name" value="EF_TS"/>
    <property type="match status" value="1"/>
</dbReference>
<dbReference type="PROSITE" id="PS01126">
    <property type="entry name" value="EF_TS_1"/>
    <property type="match status" value="1"/>
</dbReference>
<dbReference type="EMBL" id="AP027059">
    <property type="protein sequence ID" value="BDU49666.1"/>
    <property type="molecule type" value="Genomic_DNA"/>
</dbReference>
<reference evidence="9 10" key="1">
    <citation type="submission" date="2022-11" db="EMBL/GenBank/DDBJ databases">
        <title>Haliovirga abyssi gen. nov., sp. nov., a mesophilic fermentative bacterium isolated from the Iheya North hydrothermal field and the proposal of Haliovirgaceae fam. nov.</title>
        <authorList>
            <person name="Miyazaki U."/>
            <person name="Tame A."/>
            <person name="Miyazaki J."/>
            <person name="Takai K."/>
            <person name="Sawayama S."/>
            <person name="Kitajima M."/>
            <person name="Okamoto A."/>
            <person name="Nakagawa S."/>
        </authorList>
    </citation>
    <scope>NUCLEOTIDE SEQUENCE [LARGE SCALE GENOMIC DNA]</scope>
    <source>
        <strain evidence="9 10">IC12</strain>
    </source>
</reference>
<comment type="function">
    <text evidence="5 6">Associates with the EF-Tu.GDP complex and induces the exchange of GDP to GTP. It remains bound to the aminoacyl-tRNA.EF-Tu.GTP complex up to the GTP hydrolysis stage on the ribosome.</text>
</comment>
<keyword evidence="10" id="KW-1185">Reference proteome</keyword>
<evidence type="ECO:0000256" key="6">
    <source>
        <dbReference type="RuleBase" id="RU000642"/>
    </source>
</evidence>
<dbReference type="GO" id="GO:0003746">
    <property type="term" value="F:translation elongation factor activity"/>
    <property type="evidence" value="ECO:0007669"/>
    <property type="project" value="UniProtKB-UniRule"/>
</dbReference>
<feature type="region of interest" description="Involved in Mg(2+) ion dislocation from EF-Tu" evidence="5">
    <location>
        <begin position="81"/>
        <end position="84"/>
    </location>
</feature>
<evidence type="ECO:0000256" key="5">
    <source>
        <dbReference type="HAMAP-Rule" id="MF_00050"/>
    </source>
</evidence>
<evidence type="ECO:0000256" key="2">
    <source>
        <dbReference type="ARBA" id="ARBA00016956"/>
    </source>
</evidence>
<dbReference type="CDD" id="cd14275">
    <property type="entry name" value="UBA_EF-Ts"/>
    <property type="match status" value="1"/>
</dbReference>